<evidence type="ECO:0000313" key="11">
    <source>
        <dbReference type="Proteomes" id="UP000009236"/>
    </source>
</evidence>
<keyword evidence="2 7" id="KW-0813">Transport</keyword>
<evidence type="ECO:0000256" key="2">
    <source>
        <dbReference type="ARBA" id="ARBA00022448"/>
    </source>
</evidence>
<dbReference type="AlphaFoldDB" id="F6FR42"/>
<feature type="region of interest" description="Disordered" evidence="8">
    <location>
        <begin position="1"/>
        <end position="44"/>
    </location>
</feature>
<dbReference type="PROSITE" id="PS50928">
    <property type="entry name" value="ABC_TM1"/>
    <property type="match status" value="1"/>
</dbReference>
<dbReference type="RefSeq" id="WP_013839383.1">
    <property type="nucleotide sequence ID" value="NC_015588.1"/>
</dbReference>
<dbReference type="InterPro" id="IPR035906">
    <property type="entry name" value="MetI-like_sf"/>
</dbReference>
<feature type="domain" description="ABC transmembrane type-1" evidence="9">
    <location>
        <begin position="111"/>
        <end position="300"/>
    </location>
</feature>
<keyword evidence="3" id="KW-1003">Cell membrane</keyword>
<feature type="compositionally biased region" description="Low complexity" evidence="8">
    <location>
        <begin position="12"/>
        <end position="23"/>
    </location>
</feature>
<feature type="transmembrane region" description="Helical" evidence="7">
    <location>
        <begin position="115"/>
        <end position="140"/>
    </location>
</feature>
<keyword evidence="4 7" id="KW-0812">Transmembrane</keyword>
<dbReference type="EMBL" id="CP002810">
    <property type="protein sequence ID" value="AEG44992.1"/>
    <property type="molecule type" value="Genomic_DNA"/>
</dbReference>
<name>F6FR42_ISOV2</name>
<gene>
    <name evidence="10" type="ordered locus">Isova_2272</name>
</gene>
<sequence>MADILTRPGEQPPTRAGAAATPTAPAPAPRWRRPARRRGGGTDSAARRAVDWTLIALLAGLTVLALISPALAPYDPVQPVGVPKLPPFAEGHLLGTDQIGRDTLSRVLIGLRTSWLLSIAVTTVGLLAGTLVGVVAGMAGGWVDSALMRSTEVFLALPSMLVAVAVAAALGPGLFNTFLAVTIVWWPYYARIVRGEVRAIVARPHVEAARMAGVGPLRVMWRHVLPGVVPTAIITASLDIGNVVMVLASLSFLGLGQPAPAPELGSDTSRGLVEILDAWWIPLVPGLVVMLLSLLSNLAGDALRNRLAHRR</sequence>
<dbReference type="Proteomes" id="UP000009236">
    <property type="component" value="Chromosome"/>
</dbReference>
<feature type="transmembrane region" description="Helical" evidence="7">
    <location>
        <begin position="52"/>
        <end position="74"/>
    </location>
</feature>
<dbReference type="GO" id="GO:0055085">
    <property type="term" value="P:transmembrane transport"/>
    <property type="evidence" value="ECO:0007669"/>
    <property type="project" value="InterPro"/>
</dbReference>
<evidence type="ECO:0000256" key="1">
    <source>
        <dbReference type="ARBA" id="ARBA00004651"/>
    </source>
</evidence>
<dbReference type="GO" id="GO:0005886">
    <property type="term" value="C:plasma membrane"/>
    <property type="evidence" value="ECO:0007669"/>
    <property type="project" value="UniProtKB-SubCell"/>
</dbReference>
<dbReference type="eggNOG" id="COG1173">
    <property type="taxonomic scope" value="Bacteria"/>
</dbReference>
<keyword evidence="11" id="KW-1185">Reference proteome</keyword>
<feature type="transmembrane region" description="Helical" evidence="7">
    <location>
        <begin position="160"/>
        <end position="188"/>
    </location>
</feature>
<dbReference type="SUPFAM" id="SSF161098">
    <property type="entry name" value="MetI-like"/>
    <property type="match status" value="1"/>
</dbReference>
<dbReference type="Pfam" id="PF00528">
    <property type="entry name" value="BPD_transp_1"/>
    <property type="match status" value="1"/>
</dbReference>
<dbReference type="KEGG" id="iva:Isova_2272"/>
<evidence type="ECO:0000256" key="4">
    <source>
        <dbReference type="ARBA" id="ARBA00022692"/>
    </source>
</evidence>
<comment type="subcellular location">
    <subcellularLocation>
        <location evidence="1 7">Cell membrane</location>
        <topology evidence="1 7">Multi-pass membrane protein</topology>
    </subcellularLocation>
</comment>
<dbReference type="STRING" id="743718.Isova_2272"/>
<evidence type="ECO:0000259" key="9">
    <source>
        <dbReference type="PROSITE" id="PS50928"/>
    </source>
</evidence>
<feature type="compositionally biased region" description="Basic residues" evidence="8">
    <location>
        <begin position="30"/>
        <end position="39"/>
    </location>
</feature>
<reference evidence="10 11" key="1">
    <citation type="submission" date="2011-05" db="EMBL/GenBank/DDBJ databases">
        <title>Complete sequence of Isoptericola variabilis 225.</title>
        <authorList>
            <consortium name="US DOE Joint Genome Institute"/>
            <person name="Lucas S."/>
            <person name="Han J."/>
            <person name="Lapidus A."/>
            <person name="Cheng J.-F."/>
            <person name="Goodwin L."/>
            <person name="Pitluck S."/>
            <person name="Peters L."/>
            <person name="Mikhailova N."/>
            <person name="Zeytun A."/>
            <person name="Han C."/>
            <person name="Tapia R."/>
            <person name="Land M."/>
            <person name="Hauser L."/>
            <person name="Kyrpides N."/>
            <person name="Ivanova N."/>
            <person name="Pagani I."/>
            <person name="Siebers A."/>
            <person name="Allgaier M."/>
            <person name="Thelen M."/>
            <person name="Hugenholtz P."/>
            <person name="Gladden J."/>
            <person name="Woyke T."/>
        </authorList>
    </citation>
    <scope>NUCLEOTIDE SEQUENCE [LARGE SCALE GENOMIC DNA]</scope>
    <source>
        <strain evidence="11">225</strain>
    </source>
</reference>
<organism evidence="11">
    <name type="scientific">Isoptericola variabilis (strain 225)</name>
    <dbReference type="NCBI Taxonomy" id="743718"/>
    <lineage>
        <taxon>Bacteria</taxon>
        <taxon>Bacillati</taxon>
        <taxon>Actinomycetota</taxon>
        <taxon>Actinomycetes</taxon>
        <taxon>Micrococcales</taxon>
        <taxon>Promicromonosporaceae</taxon>
        <taxon>Isoptericola</taxon>
    </lineage>
</organism>
<dbReference type="CDD" id="cd06261">
    <property type="entry name" value="TM_PBP2"/>
    <property type="match status" value="1"/>
</dbReference>
<dbReference type="InterPro" id="IPR000515">
    <property type="entry name" value="MetI-like"/>
</dbReference>
<evidence type="ECO:0000256" key="5">
    <source>
        <dbReference type="ARBA" id="ARBA00022989"/>
    </source>
</evidence>
<evidence type="ECO:0000256" key="6">
    <source>
        <dbReference type="ARBA" id="ARBA00023136"/>
    </source>
</evidence>
<keyword evidence="6 7" id="KW-0472">Membrane</keyword>
<dbReference type="HOGENOM" id="CLU_028518_1_1_11"/>
<evidence type="ECO:0000256" key="3">
    <source>
        <dbReference type="ARBA" id="ARBA00022475"/>
    </source>
</evidence>
<evidence type="ECO:0000256" key="7">
    <source>
        <dbReference type="RuleBase" id="RU363032"/>
    </source>
</evidence>
<protein>
    <submittedName>
        <fullName evidence="10">ABC-type transporter, integral membrane subunit</fullName>
    </submittedName>
</protein>
<evidence type="ECO:0000313" key="10">
    <source>
        <dbReference type="EMBL" id="AEG44992.1"/>
    </source>
</evidence>
<dbReference type="PANTHER" id="PTHR43386">
    <property type="entry name" value="OLIGOPEPTIDE TRANSPORT SYSTEM PERMEASE PROTEIN APPC"/>
    <property type="match status" value="1"/>
</dbReference>
<dbReference type="PANTHER" id="PTHR43386:SF1">
    <property type="entry name" value="D,D-DIPEPTIDE TRANSPORT SYSTEM PERMEASE PROTEIN DDPC-RELATED"/>
    <property type="match status" value="1"/>
</dbReference>
<proteinExistence type="inferred from homology"/>
<evidence type="ECO:0000256" key="8">
    <source>
        <dbReference type="SAM" id="MobiDB-lite"/>
    </source>
</evidence>
<feature type="transmembrane region" description="Helical" evidence="7">
    <location>
        <begin position="279"/>
        <end position="300"/>
    </location>
</feature>
<keyword evidence="5 7" id="KW-1133">Transmembrane helix</keyword>
<accession>F6FR42</accession>
<comment type="similarity">
    <text evidence="7">Belongs to the binding-protein-dependent transport system permease family.</text>
</comment>
<dbReference type="Gene3D" id="1.10.3720.10">
    <property type="entry name" value="MetI-like"/>
    <property type="match status" value="1"/>
</dbReference>
<dbReference type="InterPro" id="IPR050366">
    <property type="entry name" value="BP-dependent_transpt_permease"/>
</dbReference>